<evidence type="ECO:0000313" key="3">
    <source>
        <dbReference type="Proteomes" id="UP000235371"/>
    </source>
</evidence>
<gene>
    <name evidence="2" type="ORF">K444DRAFT_656751</name>
</gene>
<evidence type="ECO:0000256" key="1">
    <source>
        <dbReference type="SAM" id="Phobius"/>
    </source>
</evidence>
<feature type="transmembrane region" description="Helical" evidence="1">
    <location>
        <begin position="280"/>
        <end position="301"/>
    </location>
</feature>
<keyword evidence="1" id="KW-0812">Transmembrane</keyword>
<evidence type="ECO:0000313" key="2">
    <source>
        <dbReference type="EMBL" id="PMD51519.1"/>
    </source>
</evidence>
<feature type="transmembrane region" description="Helical" evidence="1">
    <location>
        <begin position="254"/>
        <end position="274"/>
    </location>
</feature>
<feature type="transmembrane region" description="Helical" evidence="1">
    <location>
        <begin position="171"/>
        <end position="192"/>
    </location>
</feature>
<dbReference type="OrthoDB" id="4838853at2759"/>
<dbReference type="Proteomes" id="UP000235371">
    <property type="component" value="Unassembled WGS sequence"/>
</dbReference>
<proteinExistence type="predicted"/>
<dbReference type="AlphaFoldDB" id="A0A2J6SL71"/>
<dbReference type="STRING" id="1095630.A0A2J6SL71"/>
<feature type="transmembrane region" description="Helical" evidence="1">
    <location>
        <begin position="137"/>
        <end position="159"/>
    </location>
</feature>
<organism evidence="2 3">
    <name type="scientific">Hyaloscypha bicolor E</name>
    <dbReference type="NCBI Taxonomy" id="1095630"/>
    <lineage>
        <taxon>Eukaryota</taxon>
        <taxon>Fungi</taxon>
        <taxon>Dikarya</taxon>
        <taxon>Ascomycota</taxon>
        <taxon>Pezizomycotina</taxon>
        <taxon>Leotiomycetes</taxon>
        <taxon>Helotiales</taxon>
        <taxon>Hyaloscyphaceae</taxon>
        <taxon>Hyaloscypha</taxon>
        <taxon>Hyaloscypha bicolor</taxon>
    </lineage>
</organism>
<keyword evidence="1" id="KW-0472">Membrane</keyword>
<name>A0A2J6SL71_9HELO</name>
<dbReference type="GeneID" id="36594187"/>
<reference evidence="2 3" key="1">
    <citation type="submission" date="2016-04" db="EMBL/GenBank/DDBJ databases">
        <title>A degradative enzymes factory behind the ericoid mycorrhizal symbiosis.</title>
        <authorList>
            <consortium name="DOE Joint Genome Institute"/>
            <person name="Martino E."/>
            <person name="Morin E."/>
            <person name="Grelet G."/>
            <person name="Kuo A."/>
            <person name="Kohler A."/>
            <person name="Daghino S."/>
            <person name="Barry K."/>
            <person name="Choi C."/>
            <person name="Cichocki N."/>
            <person name="Clum A."/>
            <person name="Copeland A."/>
            <person name="Hainaut M."/>
            <person name="Haridas S."/>
            <person name="Labutti K."/>
            <person name="Lindquist E."/>
            <person name="Lipzen A."/>
            <person name="Khouja H.-R."/>
            <person name="Murat C."/>
            <person name="Ohm R."/>
            <person name="Olson A."/>
            <person name="Spatafora J."/>
            <person name="Veneault-Fourrey C."/>
            <person name="Henrissat B."/>
            <person name="Grigoriev I."/>
            <person name="Martin F."/>
            <person name="Perotto S."/>
        </authorList>
    </citation>
    <scope>NUCLEOTIDE SEQUENCE [LARGE SCALE GENOMIC DNA]</scope>
    <source>
        <strain evidence="2 3">E</strain>
    </source>
</reference>
<keyword evidence="1" id="KW-1133">Transmembrane helix</keyword>
<dbReference type="PANTHER" id="PTHR42024:SF1">
    <property type="entry name" value="AMINO ACID PERMEASE_ SLC12A DOMAIN-CONTAINING PROTEIN"/>
    <property type="match status" value="1"/>
</dbReference>
<protein>
    <submittedName>
        <fullName evidence="2">Uncharacterized protein</fullName>
    </submittedName>
</protein>
<keyword evidence="3" id="KW-1185">Reference proteome</keyword>
<dbReference type="PANTHER" id="PTHR42024">
    <property type="entry name" value="AMINO ACID PERMEASE_ SLC12A DOMAIN-CONTAINING PROTEIN"/>
    <property type="match status" value="1"/>
</dbReference>
<feature type="transmembrane region" description="Helical" evidence="1">
    <location>
        <begin position="94"/>
        <end position="116"/>
    </location>
</feature>
<feature type="transmembrane region" description="Helical" evidence="1">
    <location>
        <begin position="60"/>
        <end position="82"/>
    </location>
</feature>
<sequence length="325" mass="37249">MTPEKPERPPDSSNRPSWVEFHGDFELRNTVEFAALPNGKTAIIDLLPPALPNPTKNRKILLVIGLVLAVFDVFILPIVFFYSLTYASSLTPRYVFIVITCLFCMMTFAHYTHRCLRLMLKCSIRYGPIGWQRKWRLLEFTNVHFAICASIFETLLLIGTIPELPIVRLCAMPSATICYYLGIIFLISAFLTQRGYRLPFDMSSTPKGAIWRPVLLAILEDTGAIEARGELAHREAVMKRYEASPPFRRMLLRLTWFWGINLVIIAIVTTILIVALEERIAFGVGWGVPYLWSTLFGLWTVRFVKRNLTDERVAWQTGRYLGARI</sequence>
<accession>A0A2J6SL71</accession>
<dbReference type="InParanoid" id="A0A2J6SL71"/>
<dbReference type="EMBL" id="KZ613912">
    <property type="protein sequence ID" value="PMD51519.1"/>
    <property type="molecule type" value="Genomic_DNA"/>
</dbReference>
<dbReference type="RefSeq" id="XP_024728423.1">
    <property type="nucleotide sequence ID" value="XM_024886110.1"/>
</dbReference>